<reference evidence="10" key="1">
    <citation type="submission" date="2017-08" db="EMBL/GenBank/DDBJ databases">
        <title>A dynamic microbial community with high functional redundancy inhabits the cold, oxic subseafloor aquifer.</title>
        <authorList>
            <person name="Tully B.J."/>
            <person name="Wheat C.G."/>
            <person name="Glazer B.T."/>
            <person name="Huber J.A."/>
        </authorList>
    </citation>
    <scope>NUCLEOTIDE SEQUENCE [LARGE SCALE GENOMIC DNA]</scope>
</reference>
<feature type="coiled-coil region" evidence="6">
    <location>
        <begin position="170"/>
        <end position="320"/>
    </location>
</feature>
<evidence type="ECO:0000256" key="5">
    <source>
        <dbReference type="ARBA" id="ARBA00023125"/>
    </source>
</evidence>
<dbReference type="GO" id="GO:0005524">
    <property type="term" value="F:ATP binding"/>
    <property type="evidence" value="ECO:0007669"/>
    <property type="project" value="UniProtKB-UniRule"/>
</dbReference>
<feature type="compositionally biased region" description="Basic and acidic residues" evidence="7">
    <location>
        <begin position="794"/>
        <end position="805"/>
    </location>
</feature>
<dbReference type="GO" id="GO:0016887">
    <property type="term" value="F:ATP hydrolysis activity"/>
    <property type="evidence" value="ECO:0007669"/>
    <property type="project" value="InterPro"/>
</dbReference>
<dbReference type="NCBIfam" id="TIGR02168">
    <property type="entry name" value="SMC_prok_B"/>
    <property type="match status" value="1"/>
</dbReference>
<feature type="region of interest" description="Disordered" evidence="7">
    <location>
        <begin position="774"/>
        <end position="807"/>
    </location>
</feature>
<keyword evidence="1 6" id="KW-0963">Cytoplasm</keyword>
<evidence type="ECO:0000313" key="10">
    <source>
        <dbReference type="Proteomes" id="UP000228987"/>
    </source>
</evidence>
<dbReference type="GO" id="GO:0006260">
    <property type="term" value="P:DNA replication"/>
    <property type="evidence" value="ECO:0007669"/>
    <property type="project" value="UniProtKB-UniRule"/>
</dbReference>
<evidence type="ECO:0000313" key="9">
    <source>
        <dbReference type="EMBL" id="PCJ39610.1"/>
    </source>
</evidence>
<dbReference type="Gene3D" id="1.10.287.1490">
    <property type="match status" value="1"/>
</dbReference>
<comment type="function">
    <text evidence="6">Required for chromosome condensation and partitioning.</text>
</comment>
<dbReference type="Pfam" id="PF06470">
    <property type="entry name" value="SMC_hinge"/>
    <property type="match status" value="1"/>
</dbReference>
<feature type="domain" description="SMC hinge" evidence="8">
    <location>
        <begin position="521"/>
        <end position="624"/>
    </location>
</feature>
<keyword evidence="5 6" id="KW-0238">DNA-binding</keyword>
<dbReference type="InterPro" id="IPR003395">
    <property type="entry name" value="RecF/RecN/SMC_N"/>
</dbReference>
<dbReference type="AlphaFoldDB" id="A0A2A5C811"/>
<comment type="similarity">
    <text evidence="6">Belongs to the SMC family.</text>
</comment>
<dbReference type="InterPro" id="IPR024704">
    <property type="entry name" value="SMC"/>
</dbReference>
<dbReference type="SUPFAM" id="SSF52540">
    <property type="entry name" value="P-loop containing nucleoside triphosphate hydrolases"/>
    <property type="match status" value="1"/>
</dbReference>
<evidence type="ECO:0000256" key="2">
    <source>
        <dbReference type="ARBA" id="ARBA00022741"/>
    </source>
</evidence>
<keyword evidence="4 6" id="KW-0175">Coiled coil</keyword>
<dbReference type="Gene3D" id="3.40.50.300">
    <property type="entry name" value="P-loop containing nucleotide triphosphate hydrolases"/>
    <property type="match status" value="2"/>
</dbReference>
<dbReference type="Pfam" id="PF02463">
    <property type="entry name" value="SMC_N"/>
    <property type="match status" value="1"/>
</dbReference>
<dbReference type="PIRSF" id="PIRSF005719">
    <property type="entry name" value="SMC"/>
    <property type="match status" value="1"/>
</dbReference>
<keyword evidence="3 6" id="KW-0067">ATP-binding</keyword>
<dbReference type="GO" id="GO:0030261">
    <property type="term" value="P:chromosome condensation"/>
    <property type="evidence" value="ECO:0007669"/>
    <property type="project" value="InterPro"/>
</dbReference>
<gene>
    <name evidence="6 9" type="primary">smc</name>
    <name evidence="9" type="ORF">COA71_13250</name>
</gene>
<protein>
    <recommendedName>
        <fullName evidence="6">Chromosome partition protein Smc</fullName>
    </recommendedName>
</protein>
<dbReference type="InterPro" id="IPR010935">
    <property type="entry name" value="SMC_hinge"/>
</dbReference>
<evidence type="ECO:0000256" key="7">
    <source>
        <dbReference type="SAM" id="MobiDB-lite"/>
    </source>
</evidence>
<feature type="coiled-coil region" evidence="6">
    <location>
        <begin position="986"/>
        <end position="1016"/>
    </location>
</feature>
<feature type="compositionally biased region" description="Basic and acidic residues" evidence="7">
    <location>
        <begin position="774"/>
        <end position="787"/>
    </location>
</feature>
<comment type="subcellular location">
    <subcellularLocation>
        <location evidence="6">Cytoplasm</location>
    </subcellularLocation>
</comment>
<name>A0A2A5C811_9GAMM</name>
<evidence type="ECO:0000256" key="1">
    <source>
        <dbReference type="ARBA" id="ARBA00022490"/>
    </source>
</evidence>
<dbReference type="PANTHER" id="PTHR43977">
    <property type="entry name" value="STRUCTURAL MAINTENANCE OF CHROMOSOMES PROTEIN 3"/>
    <property type="match status" value="1"/>
</dbReference>
<evidence type="ECO:0000256" key="6">
    <source>
        <dbReference type="HAMAP-Rule" id="MF_01894"/>
    </source>
</evidence>
<sequence length="1171" mass="131792">MRLKSIKLAGFKSFVDPTTVHLPTNLCAIVGPNGCGKSNIIDAVRWVLGESSAKNLRGEQMTDVIFKGSSTRKPVGQATVELIFDNSDRTIKGQYASFNEVSVKRVVNTEAQSTYLLNGTKCRRRDITDIFLGTGLGPRSYSIIEQGMVSRLIESKPEELRVFIEEAAGISKYKERRRETENRIKRTKENLERLTDIREELGRQLQHLQRQAKAAERYKEYKQQERDTQANLNVLRWRDFDSDVRKAQQTIRDLEVKLEASIASFRAFEAEIEQQREANTGLQESYQKVQASFYSLGSEISKIEQNIEHQRQRQLELSEELGNIQINLTNAESELLEDKGQIIQLQATIKQIEPELNTASEQGKVSSAALEEAEKAMSSWQQDWDHFNTDSAEATRLAEVEQQRIRHLENIVERGIQRQSALSTELEGLHTDNAEQEIVSLSEKVSAIESDTAALQEENLNLLSNIDESRVKLKESNSSLAEKRSALQIQIGRQASLEALQQAALGKQEDTALEWLEQHNLSKNKRLLDEIKVEAGWELAVETVLGKNMQAVCVDDLSSLDDLLSSYTSGLMQFVDNANANSSPNSGNVTSSSLKSKVVSQRNLGTLLDGVYVAETLNEALALRTQLLSHESLVTRDGIWLGGNWLRIAKGFDEEAGMLKRQEELLALTSSIESLNRQISESSAQTETLQSNLSNFEQEKEAYLDKLTALNKAAANLSAERSTVKAKVEQTNERKQRIKKEIEELQEQVKLEQENIATARVNLQDALDRMAKDTEKREELLQEREQVRSTLESTRQKAAQDKDSSHALTLQHQTQVTQLSSLNTALDRITAQVQTYMSRQQHIQTNLKQSDDPVPALKQALEEKLSSRISIENEMNEAKGKVDEVEHELRELEKRRTETQENSQGIKDELATKRLNIEGASVKREVLEQQIAQASYNLEEVLLALPEELVADICEEELEKLGARIQRLGPINLAAIDEYTSQSERKTYLDQQNEDLEKALNTLQNAIRKIDRETRTRFKETFDKINQGLQDLFPKVFGGGHAYLDMVGDDLLDAGVTIMARPPGKRNSTIHLLSGGEKAMTAIALVFSIFHLNPSPFCMLDEVDAPLDDANISRYANLVKEMSSVIQFIFITHNRLTMESANQLMGVTMQEPGVSRLVSVDIAEAAEMVAT</sequence>
<dbReference type="CDD" id="cd03278">
    <property type="entry name" value="ABC_SMC_barmotin"/>
    <property type="match status" value="2"/>
</dbReference>
<dbReference type="Gene3D" id="3.30.70.1620">
    <property type="match status" value="1"/>
</dbReference>
<comment type="subunit">
    <text evidence="6">Homodimer.</text>
</comment>
<dbReference type="SUPFAM" id="SSF57997">
    <property type="entry name" value="Tropomyosin"/>
    <property type="match status" value="1"/>
</dbReference>
<accession>A0A2A5C811</accession>
<dbReference type="HAMAP" id="MF_01894">
    <property type="entry name" value="Smc_prok"/>
    <property type="match status" value="1"/>
</dbReference>
<dbReference type="GO" id="GO:0007059">
    <property type="term" value="P:chromosome segregation"/>
    <property type="evidence" value="ECO:0007669"/>
    <property type="project" value="UniProtKB-UniRule"/>
</dbReference>
<keyword evidence="2 6" id="KW-0547">Nucleotide-binding</keyword>
<dbReference type="InterPro" id="IPR027417">
    <property type="entry name" value="P-loop_NTPase"/>
</dbReference>
<dbReference type="SMART" id="SM00968">
    <property type="entry name" value="SMC_hinge"/>
    <property type="match status" value="1"/>
</dbReference>
<dbReference type="GO" id="GO:0007062">
    <property type="term" value="P:sister chromatid cohesion"/>
    <property type="evidence" value="ECO:0007669"/>
    <property type="project" value="InterPro"/>
</dbReference>
<dbReference type="EMBL" id="NVWI01000013">
    <property type="protein sequence ID" value="PCJ39610.1"/>
    <property type="molecule type" value="Genomic_DNA"/>
</dbReference>
<comment type="domain">
    <text evidence="6">Contains large globular domains required for ATP hydrolysis at each terminus and a third globular domain forming a flexible hinge near the middle of the molecule. These domains are separated by coiled-coil structures.</text>
</comment>
<feature type="coiled-coil region" evidence="6">
    <location>
        <begin position="868"/>
        <end position="909"/>
    </location>
</feature>
<dbReference type="GO" id="GO:0005737">
    <property type="term" value="C:cytoplasm"/>
    <property type="evidence" value="ECO:0007669"/>
    <property type="project" value="UniProtKB-SubCell"/>
</dbReference>
<dbReference type="GO" id="GO:0005694">
    <property type="term" value="C:chromosome"/>
    <property type="evidence" value="ECO:0007669"/>
    <property type="project" value="InterPro"/>
</dbReference>
<evidence type="ECO:0000256" key="4">
    <source>
        <dbReference type="ARBA" id="ARBA00023054"/>
    </source>
</evidence>
<dbReference type="InterPro" id="IPR036277">
    <property type="entry name" value="SMC_hinge_sf"/>
</dbReference>
<organism evidence="9 10">
    <name type="scientific">SAR86 cluster bacterium</name>
    <dbReference type="NCBI Taxonomy" id="2030880"/>
    <lineage>
        <taxon>Bacteria</taxon>
        <taxon>Pseudomonadati</taxon>
        <taxon>Pseudomonadota</taxon>
        <taxon>Gammaproteobacteria</taxon>
        <taxon>SAR86 cluster</taxon>
    </lineage>
</organism>
<proteinExistence type="inferred from homology"/>
<dbReference type="Gene3D" id="1.20.1060.20">
    <property type="match status" value="1"/>
</dbReference>
<dbReference type="InterPro" id="IPR011890">
    <property type="entry name" value="SMC_prok"/>
</dbReference>
<evidence type="ECO:0000259" key="8">
    <source>
        <dbReference type="SMART" id="SM00968"/>
    </source>
</evidence>
<dbReference type="GO" id="GO:0003677">
    <property type="term" value="F:DNA binding"/>
    <property type="evidence" value="ECO:0007669"/>
    <property type="project" value="UniProtKB-UniRule"/>
</dbReference>
<feature type="binding site" evidence="6">
    <location>
        <begin position="32"/>
        <end position="39"/>
    </location>
    <ligand>
        <name>ATP</name>
        <dbReference type="ChEBI" id="CHEBI:30616"/>
    </ligand>
</feature>
<dbReference type="SUPFAM" id="SSF75553">
    <property type="entry name" value="Smc hinge domain"/>
    <property type="match status" value="1"/>
</dbReference>
<dbReference type="Proteomes" id="UP000228987">
    <property type="component" value="Unassembled WGS sequence"/>
</dbReference>
<comment type="caution">
    <text evidence="9">The sequence shown here is derived from an EMBL/GenBank/DDBJ whole genome shotgun (WGS) entry which is preliminary data.</text>
</comment>
<feature type="coiled-coil region" evidence="6">
    <location>
        <begin position="431"/>
        <end position="458"/>
    </location>
</feature>
<evidence type="ECO:0000256" key="3">
    <source>
        <dbReference type="ARBA" id="ARBA00022840"/>
    </source>
</evidence>